<protein>
    <recommendedName>
        <fullName evidence="7">Carboxylic ester hydrolase</fullName>
        <ecNumber evidence="7">3.1.1.-</ecNumber>
    </recommendedName>
</protein>
<accession>A0A6J1NEQ1</accession>
<feature type="domain" description="Carboxylesterase type B" evidence="8">
    <location>
        <begin position="24"/>
        <end position="517"/>
    </location>
</feature>
<dbReference type="PROSITE" id="PS01173">
    <property type="entry name" value="LIPASE_GDXG_HIS"/>
    <property type="match status" value="1"/>
</dbReference>
<evidence type="ECO:0000313" key="9">
    <source>
        <dbReference type="Proteomes" id="UP001652582"/>
    </source>
</evidence>
<evidence type="ECO:0000259" key="8">
    <source>
        <dbReference type="Pfam" id="PF00135"/>
    </source>
</evidence>
<evidence type="ECO:0000313" key="10">
    <source>
        <dbReference type="RefSeq" id="XP_023941601.1"/>
    </source>
</evidence>
<dbReference type="PANTHER" id="PTHR43142:SF1">
    <property type="entry name" value="CARBOXYLIC ESTER HYDROLASE"/>
    <property type="match status" value="1"/>
</dbReference>
<evidence type="ECO:0000256" key="4">
    <source>
        <dbReference type="ARBA" id="ARBA00022801"/>
    </source>
</evidence>
<dbReference type="InterPro" id="IPR029058">
    <property type="entry name" value="AB_hydrolase_fold"/>
</dbReference>
<evidence type="ECO:0000256" key="7">
    <source>
        <dbReference type="RuleBase" id="RU361235"/>
    </source>
</evidence>
<dbReference type="Proteomes" id="UP001652582">
    <property type="component" value="Chromosome 20"/>
</dbReference>
<keyword evidence="6" id="KW-0325">Glycoprotein</keyword>
<evidence type="ECO:0000256" key="1">
    <source>
        <dbReference type="ARBA" id="ARBA00005964"/>
    </source>
</evidence>
<dbReference type="InterPro" id="IPR002168">
    <property type="entry name" value="Lipase_GDXG_HIS_AS"/>
</dbReference>
<evidence type="ECO:0000256" key="5">
    <source>
        <dbReference type="ARBA" id="ARBA00023157"/>
    </source>
</evidence>
<dbReference type="PROSITE" id="PS00122">
    <property type="entry name" value="CARBOXYLESTERASE_B_1"/>
    <property type="match status" value="1"/>
</dbReference>
<keyword evidence="4 7" id="KW-0378">Hydrolase</keyword>
<keyword evidence="5" id="KW-1015">Disulfide bond</keyword>
<dbReference type="EC" id="3.1.1.-" evidence="7"/>
<feature type="signal peptide" evidence="7">
    <location>
        <begin position="1"/>
        <end position="19"/>
    </location>
</feature>
<name>A0A6J1NEQ1_BICAN</name>
<dbReference type="SUPFAM" id="SSF53474">
    <property type="entry name" value="alpha/beta-Hydrolases"/>
    <property type="match status" value="1"/>
</dbReference>
<dbReference type="Pfam" id="PF00135">
    <property type="entry name" value="COesterase"/>
    <property type="match status" value="1"/>
</dbReference>
<comment type="similarity">
    <text evidence="1 7">Belongs to the type-B carboxylesterase/lipase family.</text>
</comment>
<dbReference type="KEGG" id="bany:112048340"/>
<dbReference type="PANTHER" id="PTHR43142">
    <property type="entry name" value="CARBOXYLIC ESTER HYDROLASE"/>
    <property type="match status" value="1"/>
</dbReference>
<gene>
    <name evidence="10" type="primary">LOC112048340</name>
</gene>
<feature type="chain" id="PRO_5027149836" description="Carboxylic ester hydrolase" evidence="7">
    <location>
        <begin position="20"/>
        <end position="542"/>
    </location>
</feature>
<evidence type="ECO:0000256" key="2">
    <source>
        <dbReference type="ARBA" id="ARBA00010515"/>
    </source>
</evidence>
<organism evidence="9 10">
    <name type="scientific">Bicyclus anynana</name>
    <name type="common">Squinting bush brown butterfly</name>
    <dbReference type="NCBI Taxonomy" id="110368"/>
    <lineage>
        <taxon>Eukaryota</taxon>
        <taxon>Metazoa</taxon>
        <taxon>Ecdysozoa</taxon>
        <taxon>Arthropoda</taxon>
        <taxon>Hexapoda</taxon>
        <taxon>Insecta</taxon>
        <taxon>Pterygota</taxon>
        <taxon>Neoptera</taxon>
        <taxon>Endopterygota</taxon>
        <taxon>Lepidoptera</taxon>
        <taxon>Glossata</taxon>
        <taxon>Ditrysia</taxon>
        <taxon>Papilionoidea</taxon>
        <taxon>Nymphalidae</taxon>
        <taxon>Satyrinae</taxon>
        <taxon>Satyrini</taxon>
        <taxon>Mycalesina</taxon>
        <taxon>Bicyclus</taxon>
    </lineage>
</organism>
<dbReference type="InterPro" id="IPR019826">
    <property type="entry name" value="Carboxylesterase_B_AS"/>
</dbReference>
<keyword evidence="3" id="KW-0719">Serine esterase</keyword>
<dbReference type="GO" id="GO:0052689">
    <property type="term" value="F:carboxylic ester hydrolase activity"/>
    <property type="evidence" value="ECO:0007669"/>
    <property type="project" value="UniProtKB-KW"/>
</dbReference>
<dbReference type="InterPro" id="IPR002018">
    <property type="entry name" value="CarbesteraseB"/>
</dbReference>
<sequence>MKNHWLVLWSLWAARLVRQPTAPVRVQGGRLRGFVSPDGSHSSYLAVPYASHPEKRFQAPGPAPSWQGVYEAINENIKCPQRRGDKIVVGQEDCLVLNVFTPLGSSSTSSYPVMVFIHGGGFYDGSGSALLYGPQYLVNKGVILVSINYRLNIQGFVCLRIKEAPGNAGLKDQVAALKWVQRNIKAFGGDPDNVTIFGESAGGASVSYHIVSPMSKGLFHKAIIQSGSSLASWAMQFKPRYMASLLTKTMLYPTEDPHEIYDKLIDKGDAELVVTRVPRREGNLIISELLYVPCVEDVIDGEEAFLTELPFDILSEGKYNKVPVMLGVCNEEGLLFAALENDTTLATMSVEKSLPKNLHIPKEEDRKEIGKRLHNLYLGKEAISHDNLANLSRLEGELHITHPSLEETELYLKTNDKPVYSYVFSYDGWRNILKLTMARLLKHVPGATHADELFYIFSQNIIPSFFENEMIDRMTTMWTNFAKHGDPTPVVTDLLPVKWHPLDRSNPQSLVIDKEFSYSPLWNTESLKYLRQVYSKYRRKKD</sequence>
<evidence type="ECO:0000256" key="3">
    <source>
        <dbReference type="ARBA" id="ARBA00022487"/>
    </source>
</evidence>
<dbReference type="GeneID" id="112048340"/>
<keyword evidence="9" id="KW-1185">Reference proteome</keyword>
<evidence type="ECO:0000256" key="6">
    <source>
        <dbReference type="ARBA" id="ARBA00023180"/>
    </source>
</evidence>
<reference evidence="10" key="1">
    <citation type="submission" date="2025-08" db="UniProtKB">
        <authorList>
            <consortium name="RefSeq"/>
        </authorList>
    </citation>
    <scope>IDENTIFICATION</scope>
</reference>
<dbReference type="Gene3D" id="3.40.50.1820">
    <property type="entry name" value="alpha/beta hydrolase"/>
    <property type="match status" value="1"/>
</dbReference>
<dbReference type="AlphaFoldDB" id="A0A6J1NEQ1"/>
<comment type="similarity">
    <text evidence="2">Belongs to the 'GDXG' lipolytic enzyme family.</text>
</comment>
<keyword evidence="7" id="KW-0732">Signal</keyword>
<dbReference type="RefSeq" id="XP_023941601.1">
    <property type="nucleotide sequence ID" value="XM_024085833.2"/>
</dbReference>
<dbReference type="OrthoDB" id="19653at2759"/>
<proteinExistence type="inferred from homology"/>